<gene>
    <name evidence="11" type="ORF">FD28_GL000309</name>
</gene>
<dbReference type="CDD" id="cd00118">
    <property type="entry name" value="LysM"/>
    <property type="match status" value="1"/>
</dbReference>
<dbReference type="SUPFAM" id="SSF54106">
    <property type="entry name" value="LysM domain"/>
    <property type="match status" value="2"/>
</dbReference>
<dbReference type="AlphaFoldDB" id="A0A0R1UNL6"/>
<evidence type="ECO:0000259" key="9">
    <source>
        <dbReference type="PROSITE" id="PS51782"/>
    </source>
</evidence>
<dbReference type="PROSITE" id="PS51935">
    <property type="entry name" value="NLPC_P60"/>
    <property type="match status" value="1"/>
</dbReference>
<evidence type="ECO:0000256" key="1">
    <source>
        <dbReference type="ARBA" id="ARBA00007074"/>
    </source>
</evidence>
<evidence type="ECO:0000256" key="4">
    <source>
        <dbReference type="ARBA" id="ARBA00022737"/>
    </source>
</evidence>
<dbReference type="SUPFAM" id="SSF54001">
    <property type="entry name" value="Cysteine proteinases"/>
    <property type="match status" value="1"/>
</dbReference>
<feature type="compositionally biased region" description="Low complexity" evidence="7">
    <location>
        <begin position="188"/>
        <end position="221"/>
    </location>
</feature>
<feature type="compositionally biased region" description="Low complexity" evidence="7">
    <location>
        <begin position="144"/>
        <end position="159"/>
    </location>
</feature>
<protein>
    <submittedName>
        <fullName evidence="11">Cell wall-associated hydrolase</fullName>
    </submittedName>
</protein>
<keyword evidence="2" id="KW-0645">Protease</keyword>
<feature type="region of interest" description="Disordered" evidence="7">
    <location>
        <begin position="134"/>
        <end position="159"/>
    </location>
</feature>
<keyword evidence="3 8" id="KW-0732">Signal</keyword>
<feature type="signal peptide" evidence="8">
    <location>
        <begin position="1"/>
        <end position="35"/>
    </location>
</feature>
<keyword evidence="4" id="KW-0677">Repeat</keyword>
<dbReference type="InterPro" id="IPR000064">
    <property type="entry name" value="NLP_P60_dom"/>
</dbReference>
<reference evidence="11 12" key="1">
    <citation type="journal article" date="2015" name="Genome Announc.">
        <title>Expanding the biotechnology potential of lactobacilli through comparative genomics of 213 strains and associated genera.</title>
        <authorList>
            <person name="Sun Z."/>
            <person name="Harris H.M."/>
            <person name="McCann A."/>
            <person name="Guo C."/>
            <person name="Argimon S."/>
            <person name="Zhang W."/>
            <person name="Yang X."/>
            <person name="Jeffery I.B."/>
            <person name="Cooney J.C."/>
            <person name="Kagawa T.F."/>
            <person name="Liu W."/>
            <person name="Song Y."/>
            <person name="Salvetti E."/>
            <person name="Wrobel A."/>
            <person name="Rasinkangas P."/>
            <person name="Parkhill J."/>
            <person name="Rea M.C."/>
            <person name="O'Sullivan O."/>
            <person name="Ritari J."/>
            <person name="Douillard F.P."/>
            <person name="Paul Ross R."/>
            <person name="Yang R."/>
            <person name="Briner A.E."/>
            <person name="Felis G.E."/>
            <person name="de Vos W.M."/>
            <person name="Barrangou R."/>
            <person name="Klaenhammer T.R."/>
            <person name="Caufield P.W."/>
            <person name="Cui Y."/>
            <person name="Zhang H."/>
            <person name="O'Toole P.W."/>
        </authorList>
    </citation>
    <scope>NUCLEOTIDE SEQUENCE [LARGE SCALE GENOMIC DNA]</scope>
    <source>
        <strain evidence="11 12">DSM 16381</strain>
    </source>
</reference>
<dbReference type="GO" id="GO:0008234">
    <property type="term" value="F:cysteine-type peptidase activity"/>
    <property type="evidence" value="ECO:0007669"/>
    <property type="project" value="UniProtKB-KW"/>
</dbReference>
<dbReference type="Pfam" id="PF01476">
    <property type="entry name" value="LysM"/>
    <property type="match status" value="2"/>
</dbReference>
<evidence type="ECO:0000256" key="2">
    <source>
        <dbReference type="ARBA" id="ARBA00022670"/>
    </source>
</evidence>
<feature type="compositionally biased region" description="Low complexity" evidence="7">
    <location>
        <begin position="305"/>
        <end position="338"/>
    </location>
</feature>
<evidence type="ECO:0000256" key="8">
    <source>
        <dbReference type="SAM" id="SignalP"/>
    </source>
</evidence>
<organism evidence="11 12">
    <name type="scientific">Levilactobacillus hammesii DSM 16381</name>
    <dbReference type="NCBI Taxonomy" id="1423753"/>
    <lineage>
        <taxon>Bacteria</taxon>
        <taxon>Bacillati</taxon>
        <taxon>Bacillota</taxon>
        <taxon>Bacilli</taxon>
        <taxon>Lactobacillales</taxon>
        <taxon>Lactobacillaceae</taxon>
        <taxon>Levilactobacillus</taxon>
    </lineage>
</organism>
<evidence type="ECO:0000256" key="7">
    <source>
        <dbReference type="SAM" id="MobiDB-lite"/>
    </source>
</evidence>
<comment type="similarity">
    <text evidence="1">Belongs to the peptidase C40 family.</text>
</comment>
<feature type="domain" description="LysM" evidence="9">
    <location>
        <begin position="36"/>
        <end position="81"/>
    </location>
</feature>
<feature type="chain" id="PRO_5006411813" evidence="8">
    <location>
        <begin position="36"/>
        <end position="527"/>
    </location>
</feature>
<feature type="compositionally biased region" description="Low complexity" evidence="7">
    <location>
        <begin position="346"/>
        <end position="405"/>
    </location>
</feature>
<feature type="region of interest" description="Disordered" evidence="7">
    <location>
        <begin position="188"/>
        <end position="405"/>
    </location>
</feature>
<dbReference type="Pfam" id="PF00877">
    <property type="entry name" value="NLPC_P60"/>
    <property type="match status" value="1"/>
</dbReference>
<dbReference type="PANTHER" id="PTHR47053:SF1">
    <property type="entry name" value="MUREIN DD-ENDOPEPTIDASE MEPH-RELATED"/>
    <property type="match status" value="1"/>
</dbReference>
<dbReference type="PATRIC" id="fig|1423753.3.peg.320"/>
<keyword evidence="6" id="KW-0788">Thiol protease</keyword>
<feature type="compositionally biased region" description="Low complexity" evidence="7">
    <location>
        <begin position="238"/>
        <end position="298"/>
    </location>
</feature>
<evidence type="ECO:0000313" key="12">
    <source>
        <dbReference type="Proteomes" id="UP000051580"/>
    </source>
</evidence>
<evidence type="ECO:0000313" key="11">
    <source>
        <dbReference type="EMBL" id="KRL94732.1"/>
    </source>
</evidence>
<dbReference type="Gene3D" id="3.90.1720.10">
    <property type="entry name" value="endopeptidase domain like (from Nostoc punctiforme)"/>
    <property type="match status" value="1"/>
</dbReference>
<dbReference type="PROSITE" id="PS51782">
    <property type="entry name" value="LYSM"/>
    <property type="match status" value="2"/>
</dbReference>
<dbReference type="Proteomes" id="UP000051580">
    <property type="component" value="Unassembled WGS sequence"/>
</dbReference>
<dbReference type="InterPro" id="IPR038765">
    <property type="entry name" value="Papain-like_cys_pep_sf"/>
</dbReference>
<evidence type="ECO:0000256" key="3">
    <source>
        <dbReference type="ARBA" id="ARBA00022729"/>
    </source>
</evidence>
<dbReference type="InterPro" id="IPR018392">
    <property type="entry name" value="LysM"/>
</dbReference>
<dbReference type="PANTHER" id="PTHR47053">
    <property type="entry name" value="MUREIN DD-ENDOPEPTIDASE MEPH-RELATED"/>
    <property type="match status" value="1"/>
</dbReference>
<accession>A0A0R1UNL6</accession>
<keyword evidence="12" id="KW-1185">Reference proteome</keyword>
<dbReference type="SMART" id="SM00257">
    <property type="entry name" value="LysM"/>
    <property type="match status" value="2"/>
</dbReference>
<feature type="domain" description="LysM" evidence="9">
    <location>
        <begin position="88"/>
        <end position="131"/>
    </location>
</feature>
<dbReference type="GO" id="GO:0006508">
    <property type="term" value="P:proteolysis"/>
    <property type="evidence" value="ECO:0007669"/>
    <property type="project" value="UniProtKB-KW"/>
</dbReference>
<dbReference type="InterPro" id="IPR051202">
    <property type="entry name" value="Peptidase_C40"/>
</dbReference>
<proteinExistence type="inferred from homology"/>
<dbReference type="STRING" id="1423753.FD28_GL000309"/>
<evidence type="ECO:0000256" key="6">
    <source>
        <dbReference type="ARBA" id="ARBA00022807"/>
    </source>
</evidence>
<keyword evidence="5 11" id="KW-0378">Hydrolase</keyword>
<evidence type="ECO:0000259" key="10">
    <source>
        <dbReference type="PROSITE" id="PS51935"/>
    </source>
</evidence>
<dbReference type="EMBL" id="AZFS01000054">
    <property type="protein sequence ID" value="KRL94732.1"/>
    <property type="molecule type" value="Genomic_DNA"/>
</dbReference>
<sequence length="527" mass="53704">MLLKMSTGQRKTKALVGVVGAMGALAAGATITANADSIQVKQGDTVWELSQKLGVSIDDLEAQNSIDSKTDLIFVGQKLQVRSAKTTQNYTVKSGDTLWDLAQQYHLTVAQLQKANHMSGDVLSVGQQLTIPRGSAAASGKVDSGSQTTTTRSATQQSTQKANAVQAQIVAQQQAAASKQQQKQSAAATSSQATTASQSTTKQSTSSSSTSTTRSAATSSSVKDNHTNAGVTSRSGLARTATNSSSTAQSSSVTSSAPSSSTSTSSASSNTTPTTSATTSTSSQSSQSVQSQQRPTRSATPASRVSAQSQSSTAQSSTPSATSTSPSSAVTSSNSQAQKQTGSQNATATTTTKRIRTTTQSAVKKQAAKAAATNNTQTAATSSSSTSSSATATTSSSAKKTTNTAGLTSGSVTGLALKLSSANIPYVWGGSSLSGMDCSGLVAYVYKNAMGISLPHNTVSQEAYVSTHSVGSAKPGDILFWGSKGATYHDAIYLGNNQFVDAPTVGQNVQVHQISKYFMPSFAGTVK</sequence>
<evidence type="ECO:0000256" key="5">
    <source>
        <dbReference type="ARBA" id="ARBA00022801"/>
    </source>
</evidence>
<dbReference type="InterPro" id="IPR036779">
    <property type="entry name" value="LysM_dom_sf"/>
</dbReference>
<name>A0A0R1UNL6_9LACO</name>
<comment type="caution">
    <text evidence="11">The sequence shown here is derived from an EMBL/GenBank/DDBJ whole genome shotgun (WGS) entry which is preliminary data.</text>
</comment>
<feature type="domain" description="NlpC/P60" evidence="10">
    <location>
        <begin position="406"/>
        <end position="527"/>
    </location>
</feature>
<dbReference type="Gene3D" id="3.10.350.10">
    <property type="entry name" value="LysM domain"/>
    <property type="match status" value="2"/>
</dbReference>